<sequence>MEIAQPVAPASTSLQPAPQHSTRSGLPHCLHPRPTPYATLSPPQSHTIHFFFSSIFNTK</sequence>
<dbReference type="EMBL" id="VSRR010101349">
    <property type="protein sequence ID" value="MPC95213.1"/>
    <property type="molecule type" value="Genomic_DNA"/>
</dbReference>
<reference evidence="2 3" key="1">
    <citation type="submission" date="2019-05" db="EMBL/GenBank/DDBJ databases">
        <title>Another draft genome of Portunus trituberculatus and its Hox gene families provides insights of decapod evolution.</title>
        <authorList>
            <person name="Jeong J.-H."/>
            <person name="Song I."/>
            <person name="Kim S."/>
            <person name="Choi T."/>
            <person name="Kim D."/>
            <person name="Ryu S."/>
            <person name="Kim W."/>
        </authorList>
    </citation>
    <scope>NUCLEOTIDE SEQUENCE [LARGE SCALE GENOMIC DNA]</scope>
    <source>
        <tissue evidence="2">Muscle</tissue>
    </source>
</reference>
<gene>
    <name evidence="2" type="ORF">E2C01_090414</name>
</gene>
<organism evidence="2 3">
    <name type="scientific">Portunus trituberculatus</name>
    <name type="common">Swimming crab</name>
    <name type="synonym">Neptunus trituberculatus</name>
    <dbReference type="NCBI Taxonomy" id="210409"/>
    <lineage>
        <taxon>Eukaryota</taxon>
        <taxon>Metazoa</taxon>
        <taxon>Ecdysozoa</taxon>
        <taxon>Arthropoda</taxon>
        <taxon>Crustacea</taxon>
        <taxon>Multicrustacea</taxon>
        <taxon>Malacostraca</taxon>
        <taxon>Eumalacostraca</taxon>
        <taxon>Eucarida</taxon>
        <taxon>Decapoda</taxon>
        <taxon>Pleocyemata</taxon>
        <taxon>Brachyura</taxon>
        <taxon>Eubrachyura</taxon>
        <taxon>Portunoidea</taxon>
        <taxon>Portunidae</taxon>
        <taxon>Portuninae</taxon>
        <taxon>Portunus</taxon>
    </lineage>
</organism>
<comment type="caution">
    <text evidence="2">The sequence shown here is derived from an EMBL/GenBank/DDBJ whole genome shotgun (WGS) entry which is preliminary data.</text>
</comment>
<dbReference type="Proteomes" id="UP000324222">
    <property type="component" value="Unassembled WGS sequence"/>
</dbReference>
<keyword evidence="3" id="KW-1185">Reference proteome</keyword>
<evidence type="ECO:0000256" key="1">
    <source>
        <dbReference type="SAM" id="MobiDB-lite"/>
    </source>
</evidence>
<accession>A0A5B7JLB4</accession>
<feature type="region of interest" description="Disordered" evidence="1">
    <location>
        <begin position="1"/>
        <end position="41"/>
    </location>
</feature>
<dbReference type="AlphaFoldDB" id="A0A5B7JLB4"/>
<name>A0A5B7JLB4_PORTR</name>
<evidence type="ECO:0000313" key="3">
    <source>
        <dbReference type="Proteomes" id="UP000324222"/>
    </source>
</evidence>
<evidence type="ECO:0000313" key="2">
    <source>
        <dbReference type="EMBL" id="MPC95213.1"/>
    </source>
</evidence>
<protein>
    <submittedName>
        <fullName evidence="2">Uncharacterized protein</fullName>
    </submittedName>
</protein>
<proteinExistence type="predicted"/>
<feature type="compositionally biased region" description="Polar residues" evidence="1">
    <location>
        <begin position="10"/>
        <end position="24"/>
    </location>
</feature>